<accession>A0A3R5V0J4</accession>
<name>A0A3R5V0J4_9BACT</name>
<feature type="signal peptide" evidence="2">
    <location>
        <begin position="1"/>
        <end position="24"/>
    </location>
</feature>
<keyword evidence="2" id="KW-0564">Palmitate</keyword>
<proteinExistence type="inferred from homology"/>
<keyword evidence="2" id="KW-0812">Transmembrane</keyword>
<dbReference type="SUPFAM" id="SSF56954">
    <property type="entry name" value="Outer membrane efflux proteins (OEP)"/>
    <property type="match status" value="1"/>
</dbReference>
<evidence type="ECO:0000313" key="3">
    <source>
        <dbReference type="EMBL" id="QAR32620.1"/>
    </source>
</evidence>
<dbReference type="PANTHER" id="PTHR30203:SF32">
    <property type="entry name" value="CATION EFFLUX SYSTEM PROTEIN CUSC"/>
    <property type="match status" value="1"/>
</dbReference>
<evidence type="ECO:0000256" key="2">
    <source>
        <dbReference type="RuleBase" id="RU362097"/>
    </source>
</evidence>
<keyword evidence="2" id="KW-1134">Transmembrane beta strand</keyword>
<dbReference type="Pfam" id="PF02321">
    <property type="entry name" value="OEP"/>
    <property type="match status" value="2"/>
</dbReference>
<protein>
    <submittedName>
        <fullName evidence="3">Efflux transporter outer membrane subunit</fullName>
    </submittedName>
</protein>
<keyword evidence="2" id="KW-0732">Signal</keyword>
<reference evidence="3 4" key="1">
    <citation type="submission" date="2019-01" db="EMBL/GenBank/DDBJ databases">
        <title>Geovibrio thiophilus DSM 11263, complete genome.</title>
        <authorList>
            <person name="Spring S."/>
            <person name="Bunk B."/>
            <person name="Sproer C."/>
        </authorList>
    </citation>
    <scope>NUCLEOTIDE SEQUENCE [LARGE SCALE GENOMIC DNA]</scope>
    <source>
        <strain evidence="3 4">DSM 11263</strain>
    </source>
</reference>
<dbReference type="PANTHER" id="PTHR30203">
    <property type="entry name" value="OUTER MEMBRANE CATION EFFLUX PROTEIN"/>
    <property type="match status" value="1"/>
</dbReference>
<dbReference type="OrthoDB" id="9783163at2"/>
<comment type="similarity">
    <text evidence="1 2">Belongs to the outer membrane factor (OMF) (TC 1.B.17) family.</text>
</comment>
<dbReference type="Proteomes" id="UP000287502">
    <property type="component" value="Chromosome"/>
</dbReference>
<feature type="chain" id="PRO_5018382790" evidence="2">
    <location>
        <begin position="25"/>
        <end position="470"/>
    </location>
</feature>
<dbReference type="InterPro" id="IPR003423">
    <property type="entry name" value="OMP_efflux"/>
</dbReference>
<keyword evidence="4" id="KW-1185">Reference proteome</keyword>
<evidence type="ECO:0000313" key="4">
    <source>
        <dbReference type="Proteomes" id="UP000287502"/>
    </source>
</evidence>
<organism evidence="3 4">
    <name type="scientific">Geovibrio thiophilus</name>
    <dbReference type="NCBI Taxonomy" id="139438"/>
    <lineage>
        <taxon>Bacteria</taxon>
        <taxon>Pseudomonadati</taxon>
        <taxon>Deferribacterota</taxon>
        <taxon>Deferribacteres</taxon>
        <taxon>Deferribacterales</taxon>
        <taxon>Geovibrionaceae</taxon>
        <taxon>Geovibrio</taxon>
    </lineage>
</organism>
<dbReference type="Gene3D" id="1.20.1600.10">
    <property type="entry name" value="Outer membrane efflux proteins (OEP)"/>
    <property type="match status" value="1"/>
</dbReference>
<gene>
    <name evidence="3" type="ORF">EP073_04115</name>
</gene>
<dbReference type="RefSeq" id="WP_128465907.1">
    <property type="nucleotide sequence ID" value="NZ_CP035108.1"/>
</dbReference>
<dbReference type="KEGG" id="gtl:EP073_04115"/>
<dbReference type="AlphaFoldDB" id="A0A3R5V0J4"/>
<evidence type="ECO:0000256" key="1">
    <source>
        <dbReference type="ARBA" id="ARBA00007613"/>
    </source>
</evidence>
<dbReference type="Gene3D" id="2.20.200.10">
    <property type="entry name" value="Outer membrane efflux proteins (OEP)"/>
    <property type="match status" value="1"/>
</dbReference>
<keyword evidence="2" id="KW-0472">Membrane</keyword>
<dbReference type="GO" id="GO:0005886">
    <property type="term" value="C:plasma membrane"/>
    <property type="evidence" value="ECO:0007669"/>
    <property type="project" value="UniProtKB-SubCell"/>
</dbReference>
<dbReference type="InterPro" id="IPR010131">
    <property type="entry name" value="MdtP/NodT-like"/>
</dbReference>
<comment type="subcellular location">
    <subcellularLocation>
        <location evidence="2">Cell membrane</location>
        <topology evidence="2">Lipid-anchor</topology>
    </subcellularLocation>
</comment>
<dbReference type="GO" id="GO:0015562">
    <property type="term" value="F:efflux transmembrane transporter activity"/>
    <property type="evidence" value="ECO:0007669"/>
    <property type="project" value="InterPro"/>
</dbReference>
<dbReference type="EMBL" id="CP035108">
    <property type="protein sequence ID" value="QAR32620.1"/>
    <property type="molecule type" value="Genomic_DNA"/>
</dbReference>
<keyword evidence="2" id="KW-0449">Lipoprotein</keyword>
<dbReference type="NCBIfam" id="TIGR01845">
    <property type="entry name" value="outer_NodT"/>
    <property type="match status" value="1"/>
</dbReference>
<dbReference type="PROSITE" id="PS51257">
    <property type="entry name" value="PROKAR_LIPOPROTEIN"/>
    <property type="match status" value="1"/>
</dbReference>
<sequence>MVSKSIITAAAVSVIMAGCSMIPAYEKPASPVAASFPSGAAYAEADNGTANVAEIAWKDFFLAPELRALIEKALENNRDLRVAALNIESARAAYRIQRSNLLPDVNATGAFTRQRVPENASTTGSAYTASSYSVGIGIAAYELDFFGRVRSLSERALESYFATEEARNSAQITLISEVANAYITYLGDKEMLRLAEETLRTQKESYELIKKTYELGSATRLELEQAATAVENARISKVQYTRLTAQDLNALTLLAGIDIDESALQASLPDEVTALRALPAGVPSETLLNRPDIKGAEHSLKAANADIGAARAAFFPSITLTASAGLASSGLDDLFSSGSGLAWSFAPNINIPIFNAGRNKANLEVAKVSQKIAAAEYEKAIQTAFREVADQLAAKGTFTEQLEAQKSLAESTRRVYELADQRYKYGVSSYLEVLDAHRSLFAAEQGVISVRQQYLNNLVTLYKVLGGGQI</sequence>